<keyword evidence="6" id="KW-0378">Hydrolase</keyword>
<keyword evidence="5" id="KW-0227">DNA damage</keyword>
<accession>A0A8J3LFS9</accession>
<evidence type="ECO:0000256" key="3">
    <source>
        <dbReference type="ARBA" id="ARBA00022722"/>
    </source>
</evidence>
<comment type="cofactor">
    <cofactor evidence="2">
        <name>Mg(2+)</name>
        <dbReference type="ChEBI" id="CHEBI:18420"/>
    </cofactor>
</comment>
<dbReference type="SUPFAM" id="SSF56219">
    <property type="entry name" value="DNase I-like"/>
    <property type="match status" value="1"/>
</dbReference>
<feature type="domain" description="Endonuclease/exonuclease/phosphatase" evidence="9">
    <location>
        <begin position="10"/>
        <end position="220"/>
    </location>
</feature>
<dbReference type="AlphaFoldDB" id="A0A8J3LFS9"/>
<proteinExistence type="predicted"/>
<dbReference type="EMBL" id="BONU01000004">
    <property type="protein sequence ID" value="GIG72548.1"/>
    <property type="molecule type" value="Genomic_DNA"/>
</dbReference>
<dbReference type="Pfam" id="PF03372">
    <property type="entry name" value="Exo_endo_phos"/>
    <property type="match status" value="1"/>
</dbReference>
<keyword evidence="7" id="KW-0460">Magnesium</keyword>
<keyword evidence="11" id="KW-1185">Reference proteome</keyword>
<comment type="caution">
    <text evidence="10">The sequence shown here is derived from an EMBL/GenBank/DDBJ whole genome shotgun (WGS) entry which is preliminary data.</text>
</comment>
<dbReference type="Proteomes" id="UP000653674">
    <property type="component" value="Unassembled WGS sequence"/>
</dbReference>
<keyword evidence="8" id="KW-0234">DNA repair</keyword>
<keyword evidence="4" id="KW-0479">Metal-binding</keyword>
<dbReference type="GO" id="GO:0016787">
    <property type="term" value="F:hydrolase activity"/>
    <property type="evidence" value="ECO:0007669"/>
    <property type="project" value="UniProtKB-KW"/>
</dbReference>
<keyword evidence="3" id="KW-0540">Nuclease</keyword>
<evidence type="ECO:0000259" key="9">
    <source>
        <dbReference type="Pfam" id="PF03372"/>
    </source>
</evidence>
<evidence type="ECO:0000256" key="5">
    <source>
        <dbReference type="ARBA" id="ARBA00022763"/>
    </source>
</evidence>
<sequence>MGDGPRLRLLSYNVHSLRDDLDALAAVVRAADPDVVVVQEAPRRFRWRSKCAALAHRFGLVVAGGGLPALGNLVLTSLRVRVHEQTCVRYPLTPGRHMRGAVLVRCDVGGTRFAVAGSHLATDSRERPAQAEHLRRLLAQADEPLLLGIDLNETPDGGAWRTLAGAGLIDAATTMGRAEIPTFPVTEPRRRIDAIFVDPRCEVGDYRVFDPPEARRASDHFPLLAEVALPGS</sequence>
<evidence type="ECO:0000256" key="1">
    <source>
        <dbReference type="ARBA" id="ARBA00001936"/>
    </source>
</evidence>
<dbReference type="InterPro" id="IPR005135">
    <property type="entry name" value="Endo/exonuclease/phosphatase"/>
</dbReference>
<dbReference type="InterPro" id="IPR036691">
    <property type="entry name" value="Endo/exonu/phosph_ase_sf"/>
</dbReference>
<dbReference type="GO" id="GO:0046872">
    <property type="term" value="F:metal ion binding"/>
    <property type="evidence" value="ECO:0007669"/>
    <property type="project" value="UniProtKB-KW"/>
</dbReference>
<evidence type="ECO:0000313" key="10">
    <source>
        <dbReference type="EMBL" id="GIG72548.1"/>
    </source>
</evidence>
<gene>
    <name evidence="10" type="ORF">Pfl04_09520</name>
</gene>
<organism evidence="10 11">
    <name type="scientific">Planosporangium flavigriseum</name>
    <dbReference type="NCBI Taxonomy" id="373681"/>
    <lineage>
        <taxon>Bacteria</taxon>
        <taxon>Bacillati</taxon>
        <taxon>Actinomycetota</taxon>
        <taxon>Actinomycetes</taxon>
        <taxon>Micromonosporales</taxon>
        <taxon>Micromonosporaceae</taxon>
        <taxon>Planosporangium</taxon>
    </lineage>
</organism>
<evidence type="ECO:0000313" key="11">
    <source>
        <dbReference type="Proteomes" id="UP000653674"/>
    </source>
</evidence>
<dbReference type="PANTHER" id="PTHR15822">
    <property type="entry name" value="TRAF AND TNF RECEPTOR-ASSOCIATED PROTEIN"/>
    <property type="match status" value="1"/>
</dbReference>
<evidence type="ECO:0000256" key="4">
    <source>
        <dbReference type="ARBA" id="ARBA00022723"/>
    </source>
</evidence>
<dbReference type="GO" id="GO:0006281">
    <property type="term" value="P:DNA repair"/>
    <property type="evidence" value="ECO:0007669"/>
    <property type="project" value="UniProtKB-KW"/>
</dbReference>
<evidence type="ECO:0000256" key="2">
    <source>
        <dbReference type="ARBA" id="ARBA00001946"/>
    </source>
</evidence>
<dbReference type="PANTHER" id="PTHR15822:SF4">
    <property type="entry name" value="TYROSYL-DNA PHOSPHODIESTERASE 2"/>
    <property type="match status" value="1"/>
</dbReference>
<evidence type="ECO:0000256" key="6">
    <source>
        <dbReference type="ARBA" id="ARBA00022801"/>
    </source>
</evidence>
<name>A0A8J3LFS9_9ACTN</name>
<dbReference type="GO" id="GO:0004518">
    <property type="term" value="F:nuclease activity"/>
    <property type="evidence" value="ECO:0007669"/>
    <property type="project" value="UniProtKB-KW"/>
</dbReference>
<protein>
    <recommendedName>
        <fullName evidence="9">Endonuclease/exonuclease/phosphatase domain-containing protein</fullName>
    </recommendedName>
</protein>
<reference evidence="10" key="1">
    <citation type="submission" date="2021-01" db="EMBL/GenBank/DDBJ databases">
        <title>Whole genome shotgun sequence of Planosporangium flavigriseum NBRC 105377.</title>
        <authorList>
            <person name="Komaki H."/>
            <person name="Tamura T."/>
        </authorList>
    </citation>
    <scope>NUCLEOTIDE SEQUENCE</scope>
    <source>
        <strain evidence="10">NBRC 105377</strain>
    </source>
</reference>
<evidence type="ECO:0000256" key="7">
    <source>
        <dbReference type="ARBA" id="ARBA00022842"/>
    </source>
</evidence>
<dbReference type="InterPro" id="IPR051547">
    <property type="entry name" value="TDP2-like"/>
</dbReference>
<dbReference type="Gene3D" id="3.60.10.10">
    <property type="entry name" value="Endonuclease/exonuclease/phosphatase"/>
    <property type="match status" value="1"/>
</dbReference>
<evidence type="ECO:0000256" key="8">
    <source>
        <dbReference type="ARBA" id="ARBA00023204"/>
    </source>
</evidence>
<comment type="cofactor">
    <cofactor evidence="1">
        <name>Mn(2+)</name>
        <dbReference type="ChEBI" id="CHEBI:29035"/>
    </cofactor>
</comment>